<reference evidence="1" key="1">
    <citation type="submission" date="2024-09" db="EMBL/GenBank/DDBJ databases">
        <title>Draft Genome Sequences of Neofusicoccum parvum.</title>
        <authorList>
            <person name="Ashida A."/>
            <person name="Camagna M."/>
            <person name="Tanaka A."/>
            <person name="Takemoto D."/>
        </authorList>
    </citation>
    <scope>NUCLEOTIDE SEQUENCE</scope>
    <source>
        <strain evidence="1">PPO83</strain>
    </source>
</reference>
<protein>
    <submittedName>
        <fullName evidence="1">Uncharacterized protein</fullName>
    </submittedName>
</protein>
<dbReference type="Proteomes" id="UP001165186">
    <property type="component" value="Unassembled WGS sequence"/>
</dbReference>
<accession>A0ACB5SHR6</accession>
<evidence type="ECO:0000313" key="1">
    <source>
        <dbReference type="EMBL" id="GME41680.1"/>
    </source>
</evidence>
<sequence>MGGTTEPQRGSEKPDMLISVDFGMTCTGVAYVNLSTRTSNVKTIQKWPGRGQANENKCPTILVYPEGSNKPSSWGFKSEEKSEQRAEGRDYKEWFKTCLDAERLEKEKSKGPNALFTSMEEVEKLYKDYLRELYQHIERQLGRSIAEKGWGDASVEFLFSVPTTWDHRTCKRFEAITRAAGFGKHANHRVVTSLTEAEAAAVFTSTEEPGLFNTHDILLVCDAGGGTTDLSVLRVINIKGETINLEEIDVVFGDTIGSAAIDQDFESLAYERLSTLPHSTLRSSVAAWEMMKSKEFQNVKCEFGAPTDTPLFSVPVPTHDKAYTNEDARVFNGEMQFAQGDLQYMFDKQIRKMDKLIEKQLKNLEQKFPNDQVGEPINIDRPIKHSFSRKVDPANPYRPFLTSIVKSDLDRQDLPIQMGQGTADILCSLEANLTGVDQSQFKEKNKTVWSTRKPYLRVDYEIQVIIEASDIRFELMFDGKKLSKDETLNVDWYPVRPEPVAQEEDKEGTILAQQDVFRKKFLKPFSRRSHNMPTVAYLII</sequence>
<keyword evidence="2" id="KW-1185">Reference proteome</keyword>
<name>A0ACB5SHR6_9PEZI</name>
<proteinExistence type="predicted"/>
<gene>
    <name evidence="1" type="primary">g10682</name>
    <name evidence="1" type="ORF">NpPPO83_00010682</name>
</gene>
<dbReference type="EMBL" id="BSXG01000099">
    <property type="protein sequence ID" value="GME41680.1"/>
    <property type="molecule type" value="Genomic_DNA"/>
</dbReference>
<comment type="caution">
    <text evidence="1">The sequence shown here is derived from an EMBL/GenBank/DDBJ whole genome shotgun (WGS) entry which is preliminary data.</text>
</comment>
<organism evidence="1 2">
    <name type="scientific">Neofusicoccum parvum</name>
    <dbReference type="NCBI Taxonomy" id="310453"/>
    <lineage>
        <taxon>Eukaryota</taxon>
        <taxon>Fungi</taxon>
        <taxon>Dikarya</taxon>
        <taxon>Ascomycota</taxon>
        <taxon>Pezizomycotina</taxon>
        <taxon>Dothideomycetes</taxon>
        <taxon>Dothideomycetes incertae sedis</taxon>
        <taxon>Botryosphaeriales</taxon>
        <taxon>Botryosphaeriaceae</taxon>
        <taxon>Neofusicoccum</taxon>
    </lineage>
</organism>
<evidence type="ECO:0000313" key="2">
    <source>
        <dbReference type="Proteomes" id="UP001165186"/>
    </source>
</evidence>